<feature type="region of interest" description="Disordered" evidence="1">
    <location>
        <begin position="431"/>
        <end position="455"/>
    </location>
</feature>
<dbReference type="Pfam" id="PF00650">
    <property type="entry name" value="CRAL_TRIO"/>
    <property type="match status" value="1"/>
</dbReference>
<dbReference type="InterPro" id="IPR036273">
    <property type="entry name" value="CRAL/TRIO_N_dom_sf"/>
</dbReference>
<dbReference type="SMART" id="SM01100">
    <property type="entry name" value="CRAL_TRIO_N"/>
    <property type="match status" value="1"/>
</dbReference>
<protein>
    <recommendedName>
        <fullName evidence="2">CRAL-TRIO domain-containing protein</fullName>
    </recommendedName>
</protein>
<feature type="region of interest" description="Disordered" evidence="1">
    <location>
        <begin position="545"/>
        <end position="573"/>
    </location>
</feature>
<dbReference type="EMBL" id="CP119903">
    <property type="protein sequence ID" value="WFD23883.1"/>
    <property type="molecule type" value="Genomic_DNA"/>
</dbReference>
<organism evidence="3 4">
    <name type="scientific">Malassezia equina</name>
    <dbReference type="NCBI Taxonomy" id="1381935"/>
    <lineage>
        <taxon>Eukaryota</taxon>
        <taxon>Fungi</taxon>
        <taxon>Dikarya</taxon>
        <taxon>Basidiomycota</taxon>
        <taxon>Ustilaginomycotina</taxon>
        <taxon>Malasseziomycetes</taxon>
        <taxon>Malasseziales</taxon>
        <taxon>Malasseziaceae</taxon>
        <taxon>Malassezia</taxon>
    </lineage>
</organism>
<feature type="compositionally biased region" description="Basic and acidic residues" evidence="1">
    <location>
        <begin position="685"/>
        <end position="705"/>
    </location>
</feature>
<dbReference type="SUPFAM" id="SSF46938">
    <property type="entry name" value="CRAL/TRIO N-terminal domain"/>
    <property type="match status" value="1"/>
</dbReference>
<feature type="compositionally biased region" description="Polar residues" evidence="1">
    <location>
        <begin position="545"/>
        <end position="562"/>
    </location>
</feature>
<dbReference type="SMART" id="SM00516">
    <property type="entry name" value="SEC14"/>
    <property type="match status" value="1"/>
</dbReference>
<feature type="domain" description="CRAL-TRIO" evidence="2">
    <location>
        <begin position="150"/>
        <end position="309"/>
    </location>
</feature>
<evidence type="ECO:0000259" key="2">
    <source>
        <dbReference type="PROSITE" id="PS50191"/>
    </source>
</evidence>
<feature type="compositionally biased region" description="Low complexity" evidence="1">
    <location>
        <begin position="563"/>
        <end position="573"/>
    </location>
</feature>
<feature type="compositionally biased region" description="Basic and acidic residues" evidence="1">
    <location>
        <begin position="431"/>
        <end position="450"/>
    </location>
</feature>
<feature type="compositionally biased region" description="Polar residues" evidence="1">
    <location>
        <begin position="485"/>
        <end position="508"/>
    </location>
</feature>
<dbReference type="InterPro" id="IPR052432">
    <property type="entry name" value="PITP/CRAL-TRIO"/>
</dbReference>
<gene>
    <name evidence="3" type="ORF">MEQU1_002577</name>
</gene>
<proteinExistence type="predicted"/>
<feature type="region of interest" description="Disordered" evidence="1">
    <location>
        <begin position="470"/>
        <end position="508"/>
    </location>
</feature>
<evidence type="ECO:0000313" key="3">
    <source>
        <dbReference type="EMBL" id="WFD23883.1"/>
    </source>
</evidence>
<dbReference type="InterPro" id="IPR011074">
    <property type="entry name" value="CRAL/TRIO_N_dom"/>
</dbReference>
<dbReference type="InterPro" id="IPR001251">
    <property type="entry name" value="CRAL-TRIO_dom"/>
</dbReference>
<dbReference type="PANTHER" id="PTHR46590">
    <property type="entry name" value="PHOSPHATIDYLINOSITOL TRANSFER PROTEIN CSR1-RELATED"/>
    <property type="match status" value="1"/>
</dbReference>
<dbReference type="Gene3D" id="3.40.525.10">
    <property type="entry name" value="CRAL-TRIO lipid binding domain"/>
    <property type="match status" value="1"/>
</dbReference>
<keyword evidence="4" id="KW-1185">Reference proteome</keyword>
<sequence length="725" mass="80185">MTEYKQVHPVKPESGHYGNLDAGQKQKLSEMWDLIFQILNDPEKVKAGHFNLENPHHGPPDNASKETKALHEEQRALKDLFTKHGVDEFYEQLWFLFGADIPDLIVLKFLRARKWNVHRAFAMLCKCLKWRIETNIIDIIAKGDVGLSAEDEDYARQGPAKKSYAVGMTDSLMPIICVHAKRHLAKEQSADTMTKYVIACAESFRSIVRHPNDKIVLVFDLTGFSLKNMDWHSLLTITSILEAYYPETLYKLYIYAAPWIFQGIWKALAPMLDPHVRAKISFVNKPRDLSLIPADRLESCLGGNLVDVMEWTPTSEGEKPAMLRTDPKRRQYWAQYMQEAKAYEEVTRRWVASDGQDDSLMDERHYVALKVRYTFLSLSSYFCASSMYNRSGIIRDDFALEWTYKQKDGRVIKHVVGEDMSLPGLEKLIQSREGKSSSRYARNKEHDQNKDSGAAYGAAAGAGVGAGAGVAAQSRSRGDGRYRAQQGSQTEMGSNQLSRTNAEQTRGRNTAEPFAAGFRGNEFGYAAGAGAGAGAAAAGGAAMMSQSHSSHPNLSYLMNTNNSRAGSSSASIFSSSSEDDVFVDADDFSGGQGESRGANQYTQAYAGQPADQDPGEYVYDGEAPYAEEPQEGDVGAEEGTGTMSATTQNPTAQPSGDEPRRRRGSARPMTGENVQLAGFGNLAPEAHEQIAESNEKMREPFDPNQKRTKPSLLSRLNCCSGKSID</sequence>
<feature type="region of interest" description="Disordered" evidence="1">
    <location>
        <begin position="625"/>
        <end position="725"/>
    </location>
</feature>
<evidence type="ECO:0000313" key="4">
    <source>
        <dbReference type="Proteomes" id="UP001214415"/>
    </source>
</evidence>
<dbReference type="Pfam" id="PF03765">
    <property type="entry name" value="CRAL_TRIO_N"/>
    <property type="match status" value="1"/>
</dbReference>
<feature type="compositionally biased region" description="Basic and acidic residues" evidence="1">
    <location>
        <begin position="54"/>
        <end position="69"/>
    </location>
</feature>
<dbReference type="PROSITE" id="PS50191">
    <property type="entry name" value="CRAL_TRIO"/>
    <property type="match status" value="1"/>
</dbReference>
<reference evidence="3" key="1">
    <citation type="submission" date="2023-03" db="EMBL/GenBank/DDBJ databases">
        <title>Mating type loci evolution in Malassezia.</title>
        <authorList>
            <person name="Coelho M.A."/>
        </authorList>
    </citation>
    <scope>NUCLEOTIDE SEQUENCE</scope>
    <source>
        <strain evidence="3">CBS 12830</strain>
    </source>
</reference>
<dbReference type="Proteomes" id="UP001214415">
    <property type="component" value="Chromosome 4"/>
</dbReference>
<dbReference type="PANTHER" id="PTHR46590:SF1">
    <property type="entry name" value="PHOSPHATIDYLINOSITOL TRANSFER PROTEIN CSR1"/>
    <property type="match status" value="1"/>
</dbReference>
<dbReference type="CDD" id="cd00170">
    <property type="entry name" value="SEC14"/>
    <property type="match status" value="1"/>
</dbReference>
<dbReference type="AlphaFoldDB" id="A0AAF0EG70"/>
<accession>A0AAF0EG70</accession>
<feature type="region of interest" description="Disordered" evidence="1">
    <location>
        <begin position="49"/>
        <end position="69"/>
    </location>
</feature>
<dbReference type="InterPro" id="IPR036865">
    <property type="entry name" value="CRAL-TRIO_dom_sf"/>
</dbReference>
<evidence type="ECO:0000256" key="1">
    <source>
        <dbReference type="SAM" id="MobiDB-lite"/>
    </source>
</evidence>
<feature type="compositionally biased region" description="Polar residues" evidence="1">
    <location>
        <begin position="641"/>
        <end position="654"/>
    </location>
</feature>
<name>A0AAF0EG70_9BASI</name>
<dbReference type="SUPFAM" id="SSF52087">
    <property type="entry name" value="CRAL/TRIO domain"/>
    <property type="match status" value="1"/>
</dbReference>